<evidence type="ECO:0000313" key="2">
    <source>
        <dbReference type="Proteomes" id="UP000291343"/>
    </source>
</evidence>
<keyword evidence="2" id="KW-1185">Reference proteome</keyword>
<comment type="caution">
    <text evidence="1">The sequence shown here is derived from an EMBL/GenBank/DDBJ whole genome shotgun (WGS) entry which is preliminary data.</text>
</comment>
<dbReference type="InParanoid" id="A0A482WZG0"/>
<gene>
    <name evidence="1" type="ORF">LSTR_LSTR016589</name>
</gene>
<protein>
    <submittedName>
        <fullName evidence="1">Uncharacterized protein</fullName>
    </submittedName>
</protein>
<sequence length="83" mass="9402">MDGSLSSSEQGGVAMATKNISYKRSYLPLQYWNATAILDRPGTALLVRRQSLRDCAQLALKFRQVARGVYWVNSTMVKVYTIW</sequence>
<evidence type="ECO:0000313" key="1">
    <source>
        <dbReference type="EMBL" id="RZF38898.1"/>
    </source>
</evidence>
<dbReference type="EMBL" id="QKKF02021344">
    <property type="protein sequence ID" value="RZF38898.1"/>
    <property type="molecule type" value="Genomic_DNA"/>
</dbReference>
<accession>A0A482WZG0</accession>
<organism evidence="1 2">
    <name type="scientific">Laodelphax striatellus</name>
    <name type="common">Small brown planthopper</name>
    <name type="synonym">Delphax striatella</name>
    <dbReference type="NCBI Taxonomy" id="195883"/>
    <lineage>
        <taxon>Eukaryota</taxon>
        <taxon>Metazoa</taxon>
        <taxon>Ecdysozoa</taxon>
        <taxon>Arthropoda</taxon>
        <taxon>Hexapoda</taxon>
        <taxon>Insecta</taxon>
        <taxon>Pterygota</taxon>
        <taxon>Neoptera</taxon>
        <taxon>Paraneoptera</taxon>
        <taxon>Hemiptera</taxon>
        <taxon>Auchenorrhyncha</taxon>
        <taxon>Fulgoroidea</taxon>
        <taxon>Delphacidae</taxon>
        <taxon>Criomorphinae</taxon>
        <taxon>Laodelphax</taxon>
    </lineage>
</organism>
<proteinExistence type="predicted"/>
<reference evidence="1 2" key="1">
    <citation type="journal article" date="2017" name="Gigascience">
        <title>Genome sequence of the small brown planthopper, Laodelphax striatellus.</title>
        <authorList>
            <person name="Zhu J."/>
            <person name="Jiang F."/>
            <person name="Wang X."/>
            <person name="Yang P."/>
            <person name="Bao Y."/>
            <person name="Zhao W."/>
            <person name="Wang W."/>
            <person name="Lu H."/>
            <person name="Wang Q."/>
            <person name="Cui N."/>
            <person name="Li J."/>
            <person name="Chen X."/>
            <person name="Luo L."/>
            <person name="Yu J."/>
            <person name="Kang L."/>
            <person name="Cui F."/>
        </authorList>
    </citation>
    <scope>NUCLEOTIDE SEQUENCE [LARGE SCALE GENOMIC DNA]</scope>
    <source>
        <strain evidence="1">Lst14</strain>
    </source>
</reference>
<name>A0A482WZG0_LAOST</name>
<dbReference type="AlphaFoldDB" id="A0A482WZG0"/>
<dbReference type="Proteomes" id="UP000291343">
    <property type="component" value="Unassembled WGS sequence"/>
</dbReference>